<sequence length="146" mass="15738">MDSSAACLSESIIFKGLDARDIDNLVPLFSRRTVMPGEILARAGHGTQFFFLLEEGALLVAMEEGRAVVLNRPGDFAGLSMVSLNGNNTATITVLEKGTVWVVPCLKILDLSGHDTHTGSIIMDGWHQFCKEKAPFCLTLAETGVT</sequence>
<dbReference type="AlphaFoldDB" id="A0A850T288"/>
<comment type="caution">
    <text evidence="2">The sequence shown here is derived from an EMBL/GenBank/DDBJ whole genome shotgun (WGS) entry which is preliminary data.</text>
</comment>
<name>A0A850T288_9BACT</name>
<dbReference type="PROSITE" id="PS50042">
    <property type="entry name" value="CNMP_BINDING_3"/>
    <property type="match status" value="1"/>
</dbReference>
<evidence type="ECO:0000313" key="2">
    <source>
        <dbReference type="EMBL" id="NWH05221.1"/>
    </source>
</evidence>
<dbReference type="RefSeq" id="WP_178366678.1">
    <property type="nucleotide sequence ID" value="NZ_JACADJ010000028.1"/>
</dbReference>
<accession>A0A850T288</accession>
<reference evidence="2 3" key="1">
    <citation type="submission" date="2020-06" db="EMBL/GenBank/DDBJ databases">
        <title>High-quality draft genome of sulfate reducer Desulfobacter latus type strain AcrS2 isolated from marine sediment.</title>
        <authorList>
            <person name="Hoppe M."/>
            <person name="Larsen C.K."/>
            <person name="Marshall I.P.G."/>
            <person name="Schramm A."/>
            <person name="Marietou A.G."/>
        </authorList>
    </citation>
    <scope>NUCLEOTIDE SEQUENCE [LARGE SCALE GENOMIC DNA]</scope>
    <source>
        <strain evidence="2 3">AcRS2</strain>
    </source>
</reference>
<dbReference type="Proteomes" id="UP000553343">
    <property type="component" value="Unassembled WGS sequence"/>
</dbReference>
<feature type="domain" description="Cyclic nucleotide-binding" evidence="1">
    <location>
        <begin position="13"/>
        <end position="103"/>
    </location>
</feature>
<dbReference type="Gene3D" id="2.60.120.10">
    <property type="entry name" value="Jelly Rolls"/>
    <property type="match status" value="1"/>
</dbReference>
<gene>
    <name evidence="2" type="ORF">HXW94_09520</name>
</gene>
<proteinExistence type="predicted"/>
<protein>
    <submittedName>
        <fullName evidence="2">Cyclic nucleotide-binding domain-containing protein</fullName>
    </submittedName>
</protein>
<dbReference type="EMBL" id="JACADJ010000028">
    <property type="protein sequence ID" value="NWH05221.1"/>
    <property type="molecule type" value="Genomic_DNA"/>
</dbReference>
<dbReference type="InterPro" id="IPR014710">
    <property type="entry name" value="RmlC-like_jellyroll"/>
</dbReference>
<dbReference type="SUPFAM" id="SSF51206">
    <property type="entry name" value="cAMP-binding domain-like"/>
    <property type="match status" value="1"/>
</dbReference>
<evidence type="ECO:0000313" key="3">
    <source>
        <dbReference type="Proteomes" id="UP000553343"/>
    </source>
</evidence>
<evidence type="ECO:0000259" key="1">
    <source>
        <dbReference type="PROSITE" id="PS50042"/>
    </source>
</evidence>
<keyword evidence="3" id="KW-1185">Reference proteome</keyword>
<dbReference type="CDD" id="cd00038">
    <property type="entry name" value="CAP_ED"/>
    <property type="match status" value="1"/>
</dbReference>
<organism evidence="2 3">
    <name type="scientific">Desulfobacter latus</name>
    <dbReference type="NCBI Taxonomy" id="2292"/>
    <lineage>
        <taxon>Bacteria</taxon>
        <taxon>Pseudomonadati</taxon>
        <taxon>Thermodesulfobacteriota</taxon>
        <taxon>Desulfobacteria</taxon>
        <taxon>Desulfobacterales</taxon>
        <taxon>Desulfobacteraceae</taxon>
        <taxon>Desulfobacter</taxon>
    </lineage>
</organism>
<dbReference type="InterPro" id="IPR018490">
    <property type="entry name" value="cNMP-bd_dom_sf"/>
</dbReference>
<dbReference type="InterPro" id="IPR000595">
    <property type="entry name" value="cNMP-bd_dom"/>
</dbReference>
<dbReference type="Pfam" id="PF00027">
    <property type="entry name" value="cNMP_binding"/>
    <property type="match status" value="1"/>
</dbReference>